<evidence type="ECO:0000256" key="4">
    <source>
        <dbReference type="ARBA" id="ARBA00023136"/>
    </source>
</evidence>
<evidence type="ECO:0000256" key="1">
    <source>
        <dbReference type="ARBA" id="ARBA00004141"/>
    </source>
</evidence>
<dbReference type="Gene3D" id="1.20.1510.10">
    <property type="entry name" value="Cation efflux protein transmembrane domain"/>
    <property type="match status" value="1"/>
</dbReference>
<keyword evidence="2 5" id="KW-0812">Transmembrane</keyword>
<dbReference type="InterPro" id="IPR058533">
    <property type="entry name" value="Cation_efflux_TM"/>
</dbReference>
<proteinExistence type="predicted"/>
<evidence type="ECO:0000256" key="5">
    <source>
        <dbReference type="SAM" id="Phobius"/>
    </source>
</evidence>
<protein>
    <recommendedName>
        <fullName evidence="6">Cation efflux protein transmembrane domain-containing protein</fullName>
    </recommendedName>
</protein>
<feature type="transmembrane region" description="Helical" evidence="5">
    <location>
        <begin position="164"/>
        <end position="181"/>
    </location>
</feature>
<dbReference type="AlphaFoldDB" id="A0A1G1WEK1"/>
<name>A0A1G1WEK1_9BACT</name>
<evidence type="ECO:0000313" key="7">
    <source>
        <dbReference type="EMBL" id="OGY25707.1"/>
    </source>
</evidence>
<dbReference type="InterPro" id="IPR027469">
    <property type="entry name" value="Cation_efflux_TMD_sf"/>
</dbReference>
<reference evidence="7 8" key="1">
    <citation type="journal article" date="2016" name="Nat. Commun.">
        <title>Thousands of microbial genomes shed light on interconnected biogeochemical processes in an aquifer system.</title>
        <authorList>
            <person name="Anantharaman K."/>
            <person name="Brown C.T."/>
            <person name="Hug L.A."/>
            <person name="Sharon I."/>
            <person name="Castelle C.J."/>
            <person name="Probst A.J."/>
            <person name="Thomas B.C."/>
            <person name="Singh A."/>
            <person name="Wilkins M.J."/>
            <person name="Karaoz U."/>
            <person name="Brodie E.L."/>
            <person name="Williams K.H."/>
            <person name="Hubbard S.S."/>
            <person name="Banfield J.F."/>
        </authorList>
    </citation>
    <scope>NUCLEOTIDE SEQUENCE [LARGE SCALE GENOMIC DNA]</scope>
</reference>
<evidence type="ECO:0000256" key="2">
    <source>
        <dbReference type="ARBA" id="ARBA00022692"/>
    </source>
</evidence>
<feature type="transmembrane region" description="Helical" evidence="5">
    <location>
        <begin position="98"/>
        <end position="119"/>
    </location>
</feature>
<comment type="subcellular location">
    <subcellularLocation>
        <location evidence="1">Membrane</location>
        <topology evidence="1">Multi-pass membrane protein</topology>
    </subcellularLocation>
</comment>
<evidence type="ECO:0000313" key="8">
    <source>
        <dbReference type="Proteomes" id="UP000178162"/>
    </source>
</evidence>
<evidence type="ECO:0000259" key="6">
    <source>
        <dbReference type="Pfam" id="PF01545"/>
    </source>
</evidence>
<organism evidence="7 8">
    <name type="scientific">Candidatus Woykebacteria bacterium RBG_16_39_9b</name>
    <dbReference type="NCBI Taxonomy" id="1802595"/>
    <lineage>
        <taxon>Bacteria</taxon>
        <taxon>Candidatus Woykeibacteriota</taxon>
    </lineage>
</organism>
<feature type="transmembrane region" description="Helical" evidence="5">
    <location>
        <begin position="64"/>
        <end position="86"/>
    </location>
</feature>
<feature type="transmembrane region" description="Helical" evidence="5">
    <location>
        <begin position="33"/>
        <end position="52"/>
    </location>
</feature>
<evidence type="ECO:0000256" key="3">
    <source>
        <dbReference type="ARBA" id="ARBA00022989"/>
    </source>
</evidence>
<comment type="caution">
    <text evidence="7">The sequence shown here is derived from an EMBL/GenBank/DDBJ whole genome shotgun (WGS) entry which is preliminary data.</text>
</comment>
<dbReference type="GO" id="GO:0008324">
    <property type="term" value="F:monoatomic cation transmembrane transporter activity"/>
    <property type="evidence" value="ECO:0007669"/>
    <property type="project" value="InterPro"/>
</dbReference>
<sequence length="194" mass="21326">MLLAVAATGEYIGFHIVGSLPLAAHLMDVGGDLAAYSIACLTAFYSWFRDMLGREHKENHTEDVLAASFNTLGIAVVATLMAGRVYDSFTDPDPPEREWLVLLAPTAAFFVYWAIHWILDKMEESNINIEALEAHVVSDRLTSAVVFCATLATLILRTSWINPIGGMVVIAVLVWVFASLIRKIRNSMRNIGAS</sequence>
<dbReference type="EMBL" id="MHCR01000010">
    <property type="protein sequence ID" value="OGY25707.1"/>
    <property type="molecule type" value="Genomic_DNA"/>
</dbReference>
<accession>A0A1G1WEK1</accession>
<keyword evidence="4 5" id="KW-0472">Membrane</keyword>
<dbReference type="Pfam" id="PF01545">
    <property type="entry name" value="Cation_efflux"/>
    <property type="match status" value="1"/>
</dbReference>
<dbReference type="Proteomes" id="UP000178162">
    <property type="component" value="Unassembled WGS sequence"/>
</dbReference>
<keyword evidence="3 5" id="KW-1133">Transmembrane helix</keyword>
<dbReference type="GO" id="GO:0016020">
    <property type="term" value="C:membrane"/>
    <property type="evidence" value="ECO:0007669"/>
    <property type="project" value="UniProtKB-SubCell"/>
</dbReference>
<dbReference type="SUPFAM" id="SSF161111">
    <property type="entry name" value="Cation efflux protein transmembrane domain-like"/>
    <property type="match status" value="1"/>
</dbReference>
<feature type="domain" description="Cation efflux protein transmembrane" evidence="6">
    <location>
        <begin position="5"/>
        <end position="183"/>
    </location>
</feature>
<gene>
    <name evidence="7" type="ORF">A2134_02555</name>
</gene>